<keyword evidence="6" id="KW-1185">Reference proteome</keyword>
<dbReference type="GO" id="GO:0097176">
    <property type="term" value="P:epoxide metabolic process"/>
    <property type="evidence" value="ECO:0007669"/>
    <property type="project" value="TreeGrafter"/>
</dbReference>
<dbReference type="InterPro" id="IPR010497">
    <property type="entry name" value="Epoxide_hydro_N"/>
</dbReference>
<dbReference type="STRING" id="1348853.LK12_02165"/>
<dbReference type="AlphaFoldDB" id="A0A0B1ZR81"/>
<dbReference type="Pfam" id="PF06441">
    <property type="entry name" value="EHN"/>
    <property type="match status" value="1"/>
</dbReference>
<protein>
    <recommendedName>
        <fullName evidence="4">Epoxide hydrolase N-terminal domain-containing protein</fullName>
    </recommendedName>
</protein>
<dbReference type="InterPro" id="IPR000639">
    <property type="entry name" value="Epox_hydrolase-like"/>
</dbReference>
<name>A0A0B1ZR81_9SPHN</name>
<evidence type="ECO:0000313" key="6">
    <source>
        <dbReference type="Proteomes" id="UP000031057"/>
    </source>
</evidence>
<proteinExistence type="inferred from homology"/>
<evidence type="ECO:0000256" key="2">
    <source>
        <dbReference type="ARBA" id="ARBA00022797"/>
    </source>
</evidence>
<organism evidence="5 6">
    <name type="scientific">Novosphingobium malaysiense</name>
    <dbReference type="NCBI Taxonomy" id="1348853"/>
    <lineage>
        <taxon>Bacteria</taxon>
        <taxon>Pseudomonadati</taxon>
        <taxon>Pseudomonadota</taxon>
        <taxon>Alphaproteobacteria</taxon>
        <taxon>Sphingomonadales</taxon>
        <taxon>Sphingomonadaceae</taxon>
        <taxon>Novosphingobium</taxon>
    </lineage>
</organism>
<reference evidence="5 6" key="1">
    <citation type="submission" date="2014-10" db="EMBL/GenBank/DDBJ databases">
        <title>Genome sequence of Novosphingobium malaysiense MUSC 273(T).</title>
        <authorList>
            <person name="Lee L.-H."/>
        </authorList>
    </citation>
    <scope>NUCLEOTIDE SEQUENCE [LARGE SCALE GENOMIC DNA]</scope>
    <source>
        <strain evidence="5 6">MUSC 273</strain>
    </source>
</reference>
<dbReference type="PRINTS" id="PR00412">
    <property type="entry name" value="EPOXHYDRLASE"/>
</dbReference>
<dbReference type="InterPro" id="IPR016292">
    <property type="entry name" value="Epoxide_hydrolase"/>
</dbReference>
<keyword evidence="3" id="KW-0378">Hydrolase</keyword>
<comment type="caution">
    <text evidence="5">The sequence shown here is derived from an EMBL/GenBank/DDBJ whole genome shotgun (WGS) entry which is preliminary data.</text>
</comment>
<dbReference type="InterPro" id="IPR029058">
    <property type="entry name" value="AB_hydrolase_fold"/>
</dbReference>
<evidence type="ECO:0000313" key="5">
    <source>
        <dbReference type="EMBL" id="KHK93650.1"/>
    </source>
</evidence>
<evidence type="ECO:0000259" key="4">
    <source>
        <dbReference type="Pfam" id="PF06441"/>
    </source>
</evidence>
<dbReference type="GO" id="GO:0004301">
    <property type="term" value="F:epoxide hydrolase activity"/>
    <property type="evidence" value="ECO:0007669"/>
    <property type="project" value="TreeGrafter"/>
</dbReference>
<dbReference type="Gene3D" id="3.40.50.1820">
    <property type="entry name" value="alpha/beta hydrolase"/>
    <property type="match status" value="1"/>
</dbReference>
<dbReference type="Proteomes" id="UP000031057">
    <property type="component" value="Unassembled WGS sequence"/>
</dbReference>
<gene>
    <name evidence="5" type="ORF">LK12_02165</name>
</gene>
<evidence type="ECO:0000256" key="3">
    <source>
        <dbReference type="ARBA" id="ARBA00022801"/>
    </source>
</evidence>
<comment type="similarity">
    <text evidence="1">Belongs to the peptidase S33 family.</text>
</comment>
<dbReference type="PANTHER" id="PTHR21661:SF35">
    <property type="entry name" value="EPOXIDE HYDROLASE"/>
    <property type="match status" value="1"/>
</dbReference>
<keyword evidence="2" id="KW-0058">Aromatic hydrocarbons catabolism</keyword>
<dbReference type="SUPFAM" id="SSF53474">
    <property type="entry name" value="alpha/beta-Hydrolases"/>
    <property type="match status" value="1"/>
</dbReference>
<feature type="domain" description="Epoxide hydrolase N-terminal" evidence="4">
    <location>
        <begin position="8"/>
        <end position="112"/>
    </location>
</feature>
<accession>A0A0B1ZR81</accession>
<dbReference type="EMBL" id="JTDI01000001">
    <property type="protein sequence ID" value="KHK93650.1"/>
    <property type="molecule type" value="Genomic_DNA"/>
</dbReference>
<evidence type="ECO:0000256" key="1">
    <source>
        <dbReference type="ARBA" id="ARBA00010088"/>
    </source>
</evidence>
<dbReference type="PANTHER" id="PTHR21661">
    <property type="entry name" value="EPOXIDE HYDROLASE 1-RELATED"/>
    <property type="match status" value="1"/>
</dbReference>
<dbReference type="PIRSF" id="PIRSF001112">
    <property type="entry name" value="Epoxide_hydrolase"/>
    <property type="match status" value="1"/>
</dbReference>
<sequence length="394" mass="44047">MDTAANGIRPFEIDVSDAALEDLRARLQRTRWPHAIPGVGWSQGSNLEFIQHLVERWLEYDWRHHEAKLNAFHHCRAEVDGLGLHFVHERGVGPAPVPILLGHGCFSSFYEFHHVIRALADPASYGGDPADAFDVVAWSLPGFAFSDKPDERGWGCGRMADAAHSLMRDVLGYERYGAVGGSWGGTIAWRLCTEYKDSSLGMFLTQPPAMGAHQAPGQPPLTPAEEEYTRKGEEFELEERGYYRILTTRPESLAFALADSPAGLAGWVAEKLRVWSDCHGELGSVVPMEEILTSLSITWFTESIASSHRIYYESMHGDWMLGPEDRFDVRTGVLSLPGGLPYEAIPEETCRRIFDNLQYYKAAPSGGHWPAWEQPDVFVEAVRDFYRPIRAAAA</sequence>